<dbReference type="SMART" id="SM00174">
    <property type="entry name" value="RHO"/>
    <property type="match status" value="1"/>
</dbReference>
<accession>A0A401S2S3</accession>
<dbReference type="InterPro" id="IPR027417">
    <property type="entry name" value="P-loop_NTPase"/>
</dbReference>
<dbReference type="STRING" id="137246.A0A401S2S3"/>
<dbReference type="InterPro" id="IPR051065">
    <property type="entry name" value="Ras-related_GTPase"/>
</dbReference>
<dbReference type="SUPFAM" id="SSF52540">
    <property type="entry name" value="P-loop containing nucleoside triphosphate hydrolases"/>
    <property type="match status" value="1"/>
</dbReference>
<evidence type="ECO:0000256" key="4">
    <source>
        <dbReference type="ARBA" id="ARBA00022801"/>
    </source>
</evidence>
<dbReference type="PROSITE" id="PS51421">
    <property type="entry name" value="RAS"/>
    <property type="match status" value="1"/>
</dbReference>
<evidence type="ECO:0000256" key="1">
    <source>
        <dbReference type="ARBA" id="ARBA00008344"/>
    </source>
</evidence>
<protein>
    <recommendedName>
        <fullName evidence="2">small monomeric GTPase</fullName>
        <ecNumber evidence="2">3.6.5.2</ecNumber>
    </recommendedName>
</protein>
<dbReference type="GO" id="GO:0003925">
    <property type="term" value="F:G protein activity"/>
    <property type="evidence" value="ECO:0007669"/>
    <property type="project" value="UniProtKB-EC"/>
</dbReference>
<comment type="similarity">
    <text evidence="1">Belongs to the small GTPase superfamily. Ras family.</text>
</comment>
<dbReference type="InterPro" id="IPR005225">
    <property type="entry name" value="Small_GTP-bd"/>
</dbReference>
<dbReference type="SMART" id="SM00175">
    <property type="entry name" value="RAB"/>
    <property type="match status" value="1"/>
</dbReference>
<dbReference type="Proteomes" id="UP000287033">
    <property type="component" value="Unassembled WGS sequence"/>
</dbReference>
<dbReference type="SMART" id="SM00173">
    <property type="entry name" value="RAS"/>
    <property type="match status" value="1"/>
</dbReference>
<evidence type="ECO:0000256" key="6">
    <source>
        <dbReference type="ARBA" id="ARBA00048098"/>
    </source>
</evidence>
<evidence type="ECO:0000256" key="2">
    <source>
        <dbReference type="ARBA" id="ARBA00011984"/>
    </source>
</evidence>
<dbReference type="CDD" id="cd04146">
    <property type="entry name" value="RERG_RasL11_like"/>
    <property type="match status" value="1"/>
</dbReference>
<evidence type="ECO:0000256" key="5">
    <source>
        <dbReference type="ARBA" id="ARBA00023134"/>
    </source>
</evidence>
<dbReference type="PRINTS" id="PR00449">
    <property type="entry name" value="RASTRNSFRMNG"/>
</dbReference>
<dbReference type="FunFam" id="3.40.50.300:FF:000718">
    <property type="entry name" value="Ras-like protein family member 11A"/>
    <property type="match status" value="1"/>
</dbReference>
<dbReference type="OMA" id="KEVEPQH"/>
<dbReference type="InterPro" id="IPR001806">
    <property type="entry name" value="Small_GTPase"/>
</dbReference>
<dbReference type="OrthoDB" id="18798at2759"/>
<gene>
    <name evidence="7" type="ORF">chiPu_0003099</name>
</gene>
<dbReference type="Gene3D" id="3.40.50.300">
    <property type="entry name" value="P-loop containing nucleotide triphosphate hydrolases"/>
    <property type="match status" value="1"/>
</dbReference>
<evidence type="ECO:0000256" key="3">
    <source>
        <dbReference type="ARBA" id="ARBA00022741"/>
    </source>
</evidence>
<dbReference type="EC" id="3.6.5.2" evidence="2"/>
<dbReference type="PROSITE" id="PS51419">
    <property type="entry name" value="RAB"/>
    <property type="match status" value="1"/>
</dbReference>
<proteinExistence type="inferred from homology"/>
<organism evidence="7 8">
    <name type="scientific">Chiloscyllium punctatum</name>
    <name type="common">Brownbanded bambooshark</name>
    <name type="synonym">Hemiscyllium punctatum</name>
    <dbReference type="NCBI Taxonomy" id="137246"/>
    <lineage>
        <taxon>Eukaryota</taxon>
        <taxon>Metazoa</taxon>
        <taxon>Chordata</taxon>
        <taxon>Craniata</taxon>
        <taxon>Vertebrata</taxon>
        <taxon>Chondrichthyes</taxon>
        <taxon>Elasmobranchii</taxon>
        <taxon>Galeomorphii</taxon>
        <taxon>Galeoidea</taxon>
        <taxon>Orectolobiformes</taxon>
        <taxon>Hemiscylliidae</taxon>
        <taxon>Chiloscyllium</taxon>
    </lineage>
</organism>
<evidence type="ECO:0000313" key="8">
    <source>
        <dbReference type="Proteomes" id="UP000287033"/>
    </source>
</evidence>
<dbReference type="AlphaFoldDB" id="A0A401S2S3"/>
<comment type="catalytic activity">
    <reaction evidence="6">
        <text>GTP + H2O = GDP + phosphate + H(+)</text>
        <dbReference type="Rhea" id="RHEA:19669"/>
        <dbReference type="ChEBI" id="CHEBI:15377"/>
        <dbReference type="ChEBI" id="CHEBI:15378"/>
        <dbReference type="ChEBI" id="CHEBI:37565"/>
        <dbReference type="ChEBI" id="CHEBI:43474"/>
        <dbReference type="ChEBI" id="CHEBI:58189"/>
        <dbReference type="EC" id="3.6.5.2"/>
    </reaction>
</comment>
<keyword evidence="8" id="KW-1185">Reference proteome</keyword>
<dbReference type="NCBIfam" id="TIGR00231">
    <property type="entry name" value="small_GTP"/>
    <property type="match status" value="1"/>
</dbReference>
<keyword evidence="4" id="KW-0378">Hydrolase</keyword>
<dbReference type="EMBL" id="BEZZ01000064">
    <property type="protein sequence ID" value="GCC24697.1"/>
    <property type="molecule type" value="Genomic_DNA"/>
</dbReference>
<dbReference type="PANTHER" id="PTHR45704">
    <property type="entry name" value="RAS-LIKE FAMILY MEMBER 11"/>
    <property type="match status" value="1"/>
</dbReference>
<comment type="caution">
    <text evidence="7">The sequence shown here is derived from an EMBL/GenBank/DDBJ whole genome shotgun (WGS) entry which is preliminary data.</text>
</comment>
<name>A0A401S2S3_CHIPU</name>
<evidence type="ECO:0000313" key="7">
    <source>
        <dbReference type="EMBL" id="GCC24697.1"/>
    </source>
</evidence>
<keyword evidence="3" id="KW-0547">Nucleotide-binding</keyword>
<sequence length="238" mass="26830">MRLIQNMSTIQEYGPLEYTANNRVVKIAVIGGSAVGKTALVVRFLTRRFIGDYERNAGALYSRQVQVDREQIALQVQDTPGVQISGPSLSCNDQLNRFIQWADAIVLVYSITDYKSYELISHLHQHVCRVHSESRVPVIVVGNKADLLHAKQVEPHHGLQLANILGCTFYEVSASENYNDVHNAFHVLCKEISKQQMSSNTEKRKTSIIPRPKSPNMLDLRRRFKQALSAKVRTATSV</sequence>
<dbReference type="GO" id="GO:0005525">
    <property type="term" value="F:GTP binding"/>
    <property type="evidence" value="ECO:0007669"/>
    <property type="project" value="UniProtKB-KW"/>
</dbReference>
<keyword evidence="5" id="KW-0342">GTP-binding</keyword>
<reference evidence="7 8" key="1">
    <citation type="journal article" date="2018" name="Nat. Ecol. Evol.">
        <title>Shark genomes provide insights into elasmobranch evolution and the origin of vertebrates.</title>
        <authorList>
            <person name="Hara Y"/>
            <person name="Yamaguchi K"/>
            <person name="Onimaru K"/>
            <person name="Kadota M"/>
            <person name="Koyanagi M"/>
            <person name="Keeley SD"/>
            <person name="Tatsumi K"/>
            <person name="Tanaka K"/>
            <person name="Motone F"/>
            <person name="Kageyama Y"/>
            <person name="Nozu R"/>
            <person name="Adachi N"/>
            <person name="Nishimura O"/>
            <person name="Nakagawa R"/>
            <person name="Tanegashima C"/>
            <person name="Kiyatake I"/>
            <person name="Matsumoto R"/>
            <person name="Murakumo K"/>
            <person name="Nishida K"/>
            <person name="Terakita A"/>
            <person name="Kuratani S"/>
            <person name="Sato K"/>
            <person name="Hyodo S Kuraku.S."/>
        </authorList>
    </citation>
    <scope>NUCLEOTIDE SEQUENCE [LARGE SCALE GENOMIC DNA]</scope>
</reference>
<dbReference type="Pfam" id="PF00071">
    <property type="entry name" value="Ras"/>
    <property type="match status" value="1"/>
</dbReference>